<dbReference type="AlphaFoldDB" id="A0A4Q0VXU0"/>
<comment type="subcellular location">
    <subcellularLocation>
        <location evidence="1 4">Spore core</location>
    </subcellularLocation>
</comment>
<gene>
    <name evidence="4" type="primary">sspH</name>
    <name evidence="6" type="ORF">DS745_03010</name>
</gene>
<dbReference type="EMBL" id="QOUX01000001">
    <property type="protein sequence ID" value="RXJ04369.1"/>
    <property type="molecule type" value="Genomic_DNA"/>
</dbReference>
<sequence>MDAQRAQEISSSPNMKSVEYNGQEVYIEHVDRSSGLATIHPLNEPNNKQSVSISELSEA</sequence>
<evidence type="ECO:0000256" key="5">
    <source>
        <dbReference type="SAM" id="MobiDB-lite"/>
    </source>
</evidence>
<dbReference type="GO" id="GO:0030436">
    <property type="term" value="P:asexual sporulation"/>
    <property type="evidence" value="ECO:0007669"/>
    <property type="project" value="UniProtKB-UniRule"/>
</dbReference>
<keyword evidence="7" id="KW-1185">Reference proteome</keyword>
<name>A0A4Q0VXU0_9BACI</name>
<protein>
    <recommendedName>
        <fullName evidence="4">Small, acid-soluble spore protein H</fullName>
        <shortName evidence="4">SASP H</shortName>
    </recommendedName>
</protein>
<comment type="caution">
    <text evidence="6">The sequence shown here is derived from an EMBL/GenBank/DDBJ whole genome shotgun (WGS) entry which is preliminary data.</text>
</comment>
<comment type="induction">
    <text evidence="4">Expressed only in the forespore compartment of sporulating cells.</text>
</comment>
<evidence type="ECO:0000256" key="3">
    <source>
        <dbReference type="ARBA" id="ARBA00022969"/>
    </source>
</evidence>
<dbReference type="RefSeq" id="WP_129076715.1">
    <property type="nucleotide sequence ID" value="NZ_QOUX01000001.1"/>
</dbReference>
<dbReference type="NCBIfam" id="NF002867">
    <property type="entry name" value="PRK03174.1"/>
    <property type="match status" value="1"/>
</dbReference>
<evidence type="ECO:0000256" key="4">
    <source>
        <dbReference type="HAMAP-Rule" id="MF_00667"/>
    </source>
</evidence>
<keyword evidence="3 4" id="KW-0749">Sporulation</keyword>
<evidence type="ECO:0000256" key="1">
    <source>
        <dbReference type="ARBA" id="ARBA00004288"/>
    </source>
</evidence>
<evidence type="ECO:0000256" key="2">
    <source>
        <dbReference type="ARBA" id="ARBA00006573"/>
    </source>
</evidence>
<dbReference type="NCBIfam" id="TIGR02861">
    <property type="entry name" value="SASP_H"/>
    <property type="match status" value="1"/>
</dbReference>
<organism evidence="6 7">
    <name type="scientific">Anaerobacillus alkaliphilus</name>
    <dbReference type="NCBI Taxonomy" id="1548597"/>
    <lineage>
        <taxon>Bacteria</taxon>
        <taxon>Bacillati</taxon>
        <taxon>Bacillota</taxon>
        <taxon>Bacilli</taxon>
        <taxon>Bacillales</taxon>
        <taxon>Bacillaceae</taxon>
        <taxon>Anaerobacillus</taxon>
    </lineage>
</organism>
<dbReference type="GO" id="GO:0042601">
    <property type="term" value="C:endospore-forming forespore"/>
    <property type="evidence" value="ECO:0007669"/>
    <property type="project" value="InterPro"/>
</dbReference>
<reference evidence="6 7" key="1">
    <citation type="journal article" date="2019" name="Int. J. Syst. Evol. Microbiol.">
        <title>Anaerobacillus alkaliphilus sp. nov., a novel alkaliphilic and moderately halophilic bacterium.</title>
        <authorList>
            <person name="Borsodi A.K."/>
            <person name="Aszalos J.M."/>
            <person name="Bihari P."/>
            <person name="Nagy I."/>
            <person name="Schumann P."/>
            <person name="Sproer C."/>
            <person name="Kovacs A.L."/>
            <person name="Boka K."/>
            <person name="Dobosy P."/>
            <person name="Ovari M."/>
            <person name="Szili-Kovacs T."/>
            <person name="Toth E."/>
        </authorList>
    </citation>
    <scope>NUCLEOTIDE SEQUENCE [LARGE SCALE GENOMIC DNA]</scope>
    <source>
        <strain evidence="6 7">B16-10</strain>
    </source>
</reference>
<dbReference type="HAMAP" id="MF_00667">
    <property type="entry name" value="SspH"/>
    <property type="match status" value="1"/>
</dbReference>
<feature type="region of interest" description="Disordered" evidence="5">
    <location>
        <begin position="37"/>
        <end position="59"/>
    </location>
</feature>
<evidence type="ECO:0000313" key="6">
    <source>
        <dbReference type="EMBL" id="RXJ04369.1"/>
    </source>
</evidence>
<accession>A0A4Q0VXU0</accession>
<dbReference type="Pfam" id="PF08141">
    <property type="entry name" value="SspH"/>
    <property type="match status" value="1"/>
</dbReference>
<proteinExistence type="evidence at transcript level"/>
<dbReference type="GO" id="GO:0030435">
    <property type="term" value="P:sporulation resulting in formation of a cellular spore"/>
    <property type="evidence" value="ECO:0007669"/>
    <property type="project" value="UniProtKB-KW"/>
</dbReference>
<dbReference type="Proteomes" id="UP000290649">
    <property type="component" value="Unassembled WGS sequence"/>
</dbReference>
<dbReference type="OrthoDB" id="1683648at2"/>
<comment type="similarity">
    <text evidence="2 4">Belongs to the SspH family.</text>
</comment>
<feature type="compositionally biased region" description="Polar residues" evidence="5">
    <location>
        <begin position="44"/>
        <end position="59"/>
    </location>
</feature>
<dbReference type="InterPro" id="IPR012610">
    <property type="entry name" value="SASP_SspH"/>
</dbReference>
<evidence type="ECO:0000313" key="7">
    <source>
        <dbReference type="Proteomes" id="UP000290649"/>
    </source>
</evidence>